<comment type="function">
    <text evidence="2 7">Hydrolysis of 6-phosphogluconolactone to 6-phosphogluconate.</text>
</comment>
<gene>
    <name evidence="7" type="primary">pgl</name>
    <name evidence="9" type="ORF">GCM10011340_29690</name>
</gene>
<comment type="caution">
    <text evidence="9">The sequence shown here is derived from an EMBL/GenBank/DDBJ whole genome shotgun (WGS) entry which is preliminary data.</text>
</comment>
<keyword evidence="7" id="KW-0378">Hydrolase</keyword>
<evidence type="ECO:0000256" key="4">
    <source>
        <dbReference type="ARBA" id="ARBA00010662"/>
    </source>
</evidence>
<dbReference type="PANTHER" id="PTHR11054:SF0">
    <property type="entry name" value="6-PHOSPHOGLUCONOLACTONASE"/>
    <property type="match status" value="1"/>
</dbReference>
<evidence type="ECO:0000256" key="6">
    <source>
        <dbReference type="ARBA" id="ARBA00020337"/>
    </source>
</evidence>
<protein>
    <recommendedName>
        <fullName evidence="6 7">6-phosphogluconolactonase</fullName>
        <shortName evidence="7">6PGL</shortName>
        <ecNumber evidence="5 7">3.1.1.31</ecNumber>
    </recommendedName>
</protein>
<evidence type="ECO:0000256" key="5">
    <source>
        <dbReference type="ARBA" id="ARBA00013198"/>
    </source>
</evidence>
<dbReference type="EC" id="3.1.1.31" evidence="5 7"/>
<keyword evidence="10" id="KW-1185">Reference proteome</keyword>
<evidence type="ECO:0000313" key="9">
    <source>
        <dbReference type="EMBL" id="GHE71691.1"/>
    </source>
</evidence>
<organism evidence="9 10">
    <name type="scientific">Roseivirga thermotolerans</name>
    <dbReference type="NCBI Taxonomy" id="1758176"/>
    <lineage>
        <taxon>Bacteria</taxon>
        <taxon>Pseudomonadati</taxon>
        <taxon>Bacteroidota</taxon>
        <taxon>Cytophagia</taxon>
        <taxon>Cytophagales</taxon>
        <taxon>Roseivirgaceae</taxon>
        <taxon>Roseivirga</taxon>
    </lineage>
</organism>
<name>A0ABQ3IB38_9BACT</name>
<evidence type="ECO:0000313" key="10">
    <source>
        <dbReference type="Proteomes" id="UP000658258"/>
    </source>
</evidence>
<evidence type="ECO:0000256" key="2">
    <source>
        <dbReference type="ARBA" id="ARBA00002681"/>
    </source>
</evidence>
<dbReference type="EMBL" id="BNAG01000004">
    <property type="protein sequence ID" value="GHE71691.1"/>
    <property type="molecule type" value="Genomic_DNA"/>
</dbReference>
<comment type="pathway">
    <text evidence="3 7">Carbohydrate degradation; pentose phosphate pathway; D-ribulose 5-phosphate from D-glucose 6-phosphate (oxidative stage): step 2/3.</text>
</comment>
<dbReference type="CDD" id="cd01400">
    <property type="entry name" value="6PGL"/>
    <property type="match status" value="1"/>
</dbReference>
<dbReference type="RefSeq" id="WP_189631076.1">
    <property type="nucleotide sequence ID" value="NZ_BNAG01000004.1"/>
</dbReference>
<dbReference type="InterPro" id="IPR006148">
    <property type="entry name" value="Glc/Gal-6P_isomerase"/>
</dbReference>
<dbReference type="InterPro" id="IPR039104">
    <property type="entry name" value="6PGL"/>
</dbReference>
<comment type="catalytic activity">
    <reaction evidence="1 7">
        <text>6-phospho-D-glucono-1,5-lactone + H2O = 6-phospho-D-gluconate + H(+)</text>
        <dbReference type="Rhea" id="RHEA:12556"/>
        <dbReference type="ChEBI" id="CHEBI:15377"/>
        <dbReference type="ChEBI" id="CHEBI:15378"/>
        <dbReference type="ChEBI" id="CHEBI:57955"/>
        <dbReference type="ChEBI" id="CHEBI:58759"/>
        <dbReference type="EC" id="3.1.1.31"/>
    </reaction>
</comment>
<comment type="similarity">
    <text evidence="4 7">Belongs to the glucosamine/galactosamine-6-phosphate isomerase family. 6-phosphogluconolactonase subfamily.</text>
</comment>
<dbReference type="PANTHER" id="PTHR11054">
    <property type="entry name" value="6-PHOSPHOGLUCONOLACTONASE"/>
    <property type="match status" value="1"/>
</dbReference>
<dbReference type="Pfam" id="PF01182">
    <property type="entry name" value="Glucosamine_iso"/>
    <property type="match status" value="1"/>
</dbReference>
<proteinExistence type="inferred from homology"/>
<dbReference type="InterPro" id="IPR005900">
    <property type="entry name" value="6-phosphogluconolactonase_DevB"/>
</dbReference>
<dbReference type="InterPro" id="IPR037171">
    <property type="entry name" value="NagB/RpiA_transferase-like"/>
</dbReference>
<dbReference type="NCBIfam" id="TIGR01198">
    <property type="entry name" value="pgl"/>
    <property type="match status" value="1"/>
</dbReference>
<evidence type="ECO:0000256" key="3">
    <source>
        <dbReference type="ARBA" id="ARBA00004961"/>
    </source>
</evidence>
<reference evidence="10" key="1">
    <citation type="journal article" date="2019" name="Int. J. Syst. Evol. Microbiol.">
        <title>The Global Catalogue of Microorganisms (GCM) 10K type strain sequencing project: providing services to taxonomists for standard genome sequencing and annotation.</title>
        <authorList>
            <consortium name="The Broad Institute Genomics Platform"/>
            <consortium name="The Broad Institute Genome Sequencing Center for Infectious Disease"/>
            <person name="Wu L."/>
            <person name="Ma J."/>
        </authorList>
    </citation>
    <scope>NUCLEOTIDE SEQUENCE [LARGE SCALE GENOMIC DNA]</scope>
    <source>
        <strain evidence="10">CGMCC 1.15111</strain>
    </source>
</reference>
<dbReference type="SUPFAM" id="SSF100950">
    <property type="entry name" value="NagB/RpiA/CoA transferase-like"/>
    <property type="match status" value="1"/>
</dbReference>
<evidence type="ECO:0000259" key="8">
    <source>
        <dbReference type="Pfam" id="PF01182"/>
    </source>
</evidence>
<sequence>MQINICENPVATAKAFAEYMLAWHKQHGAMNVALSGGSTPKILFDLLATDYAAAFDWTKINLYWGDERCVAPTDSDSNYKMTNEHLLAKVNIPEGNIHRVLGENDPEQEVIRYGQLIEQNLPKKDGNPVFDIIILGMGTDGHTASIFPHEIELLDSAKTCEVANHPETGQKRVTLTGPVLNQARSVCFLVTGDNKKEKIKQIFEEQDVAKSYPAYHINPKEGELIWFLDEAAASSYKKP</sequence>
<evidence type="ECO:0000256" key="7">
    <source>
        <dbReference type="RuleBase" id="RU365095"/>
    </source>
</evidence>
<feature type="domain" description="Glucosamine/galactosamine-6-phosphate isomerase" evidence="8">
    <location>
        <begin position="12"/>
        <end position="226"/>
    </location>
</feature>
<accession>A0ABQ3IB38</accession>
<dbReference type="Gene3D" id="3.40.50.1360">
    <property type="match status" value="1"/>
</dbReference>
<evidence type="ECO:0000256" key="1">
    <source>
        <dbReference type="ARBA" id="ARBA00000832"/>
    </source>
</evidence>
<dbReference type="Proteomes" id="UP000658258">
    <property type="component" value="Unassembled WGS sequence"/>
</dbReference>